<keyword evidence="1" id="KW-0812">Transmembrane</keyword>
<protein>
    <submittedName>
        <fullName evidence="3">Putative metal-dependent membrane protease</fullName>
    </submittedName>
</protein>
<keyword evidence="1" id="KW-1133">Transmembrane helix</keyword>
<feature type="non-terminal residue" evidence="3">
    <location>
        <position position="1"/>
    </location>
</feature>
<evidence type="ECO:0000259" key="2">
    <source>
        <dbReference type="Pfam" id="PF02517"/>
    </source>
</evidence>
<dbReference type="RefSeq" id="WP_005503807.1">
    <property type="nucleotide sequence ID" value="NZ_ABIC01000098.1"/>
</dbReference>
<evidence type="ECO:0000313" key="3">
    <source>
        <dbReference type="EMBL" id="EDP98633.1"/>
    </source>
</evidence>
<comment type="caution">
    <text evidence="3">The sequence shown here is derived from an EMBL/GenBank/DDBJ whole genome shotgun (WGS) entry which is preliminary data.</text>
</comment>
<proteinExistence type="predicted"/>
<feature type="transmembrane region" description="Helical" evidence="1">
    <location>
        <begin position="90"/>
        <end position="113"/>
    </location>
</feature>
<feature type="domain" description="CAAX prenyl protease 2/Lysostaphin resistance protein A-like" evidence="2">
    <location>
        <begin position="122"/>
        <end position="213"/>
    </location>
</feature>
<dbReference type="STRING" id="314608.KT99_00458"/>
<evidence type="ECO:0000313" key="4">
    <source>
        <dbReference type="Proteomes" id="UP000005839"/>
    </source>
</evidence>
<feature type="transmembrane region" description="Helical" evidence="1">
    <location>
        <begin position="155"/>
        <end position="171"/>
    </location>
</feature>
<dbReference type="PANTHER" id="PTHR39430">
    <property type="entry name" value="MEMBRANE-ASSOCIATED PROTEASE-RELATED"/>
    <property type="match status" value="1"/>
</dbReference>
<sequence length="282" mass="31669">VLATILAMAFSALALIPMMVLGVISTKMLELPTNDIFDSIGINMMTLFMFLQLVVMLFVIAIFRKFVDRKSILSLGLEFSGYKMDLLKGLVWGAGLIAVGFLFLYAFDFIFIINVDLGGIKWLSYITLFAIIAFNEEILIRGYVLTNLMASMNKYWALIWSSIIFLLIHLSNDNMTFISIVNLLLAGIMLGIYTIHKSNLWFPLGMHFSWNFFQGPILGFAVSGLKVESVISQEITGNRLITGGQFGFEGSLLLTLMMIVSTLLIHIKYINTLTPSRNYYSS</sequence>
<keyword evidence="3" id="KW-0645">Protease</keyword>
<dbReference type="GO" id="GO:0004175">
    <property type="term" value="F:endopeptidase activity"/>
    <property type="evidence" value="ECO:0007669"/>
    <property type="project" value="UniProtKB-ARBA"/>
</dbReference>
<feature type="transmembrane region" description="Helical" evidence="1">
    <location>
        <begin position="5"/>
        <end position="24"/>
    </location>
</feature>
<keyword evidence="4" id="KW-1185">Reference proteome</keyword>
<dbReference type="InterPro" id="IPR003675">
    <property type="entry name" value="Rce1/LyrA-like_dom"/>
</dbReference>
<dbReference type="Proteomes" id="UP000005839">
    <property type="component" value="Unassembled WGS sequence"/>
</dbReference>
<dbReference type="Pfam" id="PF02517">
    <property type="entry name" value="Rce1-like"/>
    <property type="match status" value="1"/>
</dbReference>
<accession>A9DPB3</accession>
<feature type="transmembrane region" description="Helical" evidence="1">
    <location>
        <begin position="44"/>
        <end position="63"/>
    </location>
</feature>
<feature type="transmembrane region" description="Helical" evidence="1">
    <location>
        <begin position="208"/>
        <end position="226"/>
    </location>
</feature>
<feature type="transmembrane region" description="Helical" evidence="1">
    <location>
        <begin position="177"/>
        <end position="196"/>
    </location>
</feature>
<gene>
    <name evidence="3" type="ORF">KT99_00458</name>
</gene>
<organism evidence="3 4">
    <name type="scientific">Shewanella benthica KT99</name>
    <dbReference type="NCBI Taxonomy" id="314608"/>
    <lineage>
        <taxon>Bacteria</taxon>
        <taxon>Pseudomonadati</taxon>
        <taxon>Pseudomonadota</taxon>
        <taxon>Gammaproteobacteria</taxon>
        <taxon>Alteromonadales</taxon>
        <taxon>Shewanellaceae</taxon>
        <taxon>Shewanella</taxon>
    </lineage>
</organism>
<dbReference type="PANTHER" id="PTHR39430:SF1">
    <property type="entry name" value="PROTEASE"/>
    <property type="match status" value="1"/>
</dbReference>
<name>A9DPB3_9GAMM</name>
<keyword evidence="3" id="KW-0378">Hydrolase</keyword>
<feature type="transmembrane region" description="Helical" evidence="1">
    <location>
        <begin position="125"/>
        <end position="143"/>
    </location>
</feature>
<feature type="transmembrane region" description="Helical" evidence="1">
    <location>
        <begin position="246"/>
        <end position="267"/>
    </location>
</feature>
<dbReference type="GO" id="GO:0080120">
    <property type="term" value="P:CAAX-box protein maturation"/>
    <property type="evidence" value="ECO:0007669"/>
    <property type="project" value="UniProtKB-ARBA"/>
</dbReference>
<dbReference type="EMBL" id="ABIC01000098">
    <property type="protein sequence ID" value="EDP98633.1"/>
    <property type="molecule type" value="Genomic_DNA"/>
</dbReference>
<reference evidence="3 4" key="1">
    <citation type="submission" date="2007-10" db="EMBL/GenBank/DDBJ databases">
        <authorList>
            <person name="Yayanos A."/>
            <person name="Ferriera S."/>
            <person name="Johnson J."/>
            <person name="Kravitz S."/>
            <person name="Halpern A."/>
            <person name="Remington K."/>
            <person name="Beeson K."/>
            <person name="Tran B."/>
            <person name="Rogers Y.-H."/>
            <person name="Friedman R."/>
            <person name="Venter J.C."/>
        </authorList>
    </citation>
    <scope>NUCLEOTIDE SEQUENCE [LARGE SCALE GENOMIC DNA]</scope>
    <source>
        <strain evidence="3 4">KT99</strain>
    </source>
</reference>
<evidence type="ECO:0000256" key="1">
    <source>
        <dbReference type="SAM" id="Phobius"/>
    </source>
</evidence>
<dbReference type="GO" id="GO:0006508">
    <property type="term" value="P:proteolysis"/>
    <property type="evidence" value="ECO:0007669"/>
    <property type="project" value="UniProtKB-KW"/>
</dbReference>
<dbReference type="AlphaFoldDB" id="A9DPB3"/>
<keyword evidence="1" id="KW-0472">Membrane</keyword>